<evidence type="ECO:0000313" key="15">
    <source>
        <dbReference type="Proteomes" id="UP000684084"/>
    </source>
</evidence>
<comment type="function">
    <text evidence="7">The production of the second messenger molecules diacylglycerol (DAG) and inositol 1,4,5-trisphosphate (IP3) is mediated by activated phosphatidylinositol-specific phospholipase C enzymes.</text>
</comment>
<dbReference type="InterPro" id="IPR000008">
    <property type="entry name" value="C2_dom"/>
</dbReference>
<dbReference type="EC" id="3.1.4.11" evidence="2"/>
<dbReference type="GO" id="GO:0048015">
    <property type="term" value="P:phosphatidylinositol-mediated signaling"/>
    <property type="evidence" value="ECO:0007669"/>
    <property type="project" value="TreeGrafter"/>
</dbReference>
<feature type="domain" description="EF-hand" evidence="13">
    <location>
        <begin position="489"/>
        <end position="524"/>
    </location>
</feature>
<dbReference type="PROSITE" id="PS50007">
    <property type="entry name" value="PIPLC_X_DOMAIN"/>
    <property type="match status" value="1"/>
</dbReference>
<feature type="domain" description="C2" evidence="11">
    <location>
        <begin position="909"/>
        <end position="1036"/>
    </location>
</feature>
<dbReference type="GO" id="GO:0016042">
    <property type="term" value="P:lipid catabolic process"/>
    <property type="evidence" value="ECO:0007669"/>
    <property type="project" value="UniProtKB-KW"/>
</dbReference>
<organism evidence="14 15">
    <name type="scientific">Rhizophagus irregularis</name>
    <dbReference type="NCBI Taxonomy" id="588596"/>
    <lineage>
        <taxon>Eukaryota</taxon>
        <taxon>Fungi</taxon>
        <taxon>Fungi incertae sedis</taxon>
        <taxon>Mucoromycota</taxon>
        <taxon>Glomeromycotina</taxon>
        <taxon>Glomeromycetes</taxon>
        <taxon>Glomerales</taxon>
        <taxon>Glomeraceae</taxon>
        <taxon>Rhizophagus</taxon>
    </lineage>
</organism>
<dbReference type="CDD" id="cd08558">
    <property type="entry name" value="PI-PLCc_eukaryota"/>
    <property type="match status" value="1"/>
</dbReference>
<dbReference type="SMART" id="SM00239">
    <property type="entry name" value="C2"/>
    <property type="match status" value="1"/>
</dbReference>
<dbReference type="SMART" id="SM00149">
    <property type="entry name" value="PLCYc"/>
    <property type="match status" value="1"/>
</dbReference>
<evidence type="ECO:0000256" key="2">
    <source>
        <dbReference type="ARBA" id="ARBA00012368"/>
    </source>
</evidence>
<dbReference type="EMBL" id="CAGKOT010000015">
    <property type="protein sequence ID" value="CAB5360608.1"/>
    <property type="molecule type" value="Genomic_DNA"/>
</dbReference>
<dbReference type="Pfam" id="PF00168">
    <property type="entry name" value="C2"/>
    <property type="match status" value="1"/>
</dbReference>
<dbReference type="PROSITE" id="PS50004">
    <property type="entry name" value="C2"/>
    <property type="match status" value="1"/>
</dbReference>
<evidence type="ECO:0000256" key="3">
    <source>
        <dbReference type="ARBA" id="ARBA00022801"/>
    </source>
</evidence>
<dbReference type="InterPro" id="IPR001192">
    <property type="entry name" value="PI-PLC_fam"/>
</dbReference>
<reference evidence="14" key="1">
    <citation type="submission" date="2020-05" db="EMBL/GenBank/DDBJ databases">
        <authorList>
            <person name="Rincon C."/>
            <person name="Sanders R I."/>
            <person name="Robbins C."/>
            <person name="Chaturvedi A."/>
        </authorList>
    </citation>
    <scope>NUCLEOTIDE SEQUENCE</scope>
    <source>
        <strain evidence="14">CHB12</strain>
    </source>
</reference>
<dbReference type="SMART" id="SM00148">
    <property type="entry name" value="PLCXc"/>
    <property type="match status" value="1"/>
</dbReference>
<evidence type="ECO:0000256" key="7">
    <source>
        <dbReference type="ARBA" id="ARBA00059664"/>
    </source>
</evidence>
<evidence type="ECO:0000259" key="13">
    <source>
        <dbReference type="PROSITE" id="PS50222"/>
    </source>
</evidence>
<dbReference type="PROSITE" id="PS50222">
    <property type="entry name" value="EF_HAND_2"/>
    <property type="match status" value="1"/>
</dbReference>
<dbReference type="GO" id="GO:0005509">
    <property type="term" value="F:calcium ion binding"/>
    <property type="evidence" value="ECO:0007669"/>
    <property type="project" value="InterPro"/>
</dbReference>
<evidence type="ECO:0000259" key="11">
    <source>
        <dbReference type="PROSITE" id="PS50004"/>
    </source>
</evidence>
<dbReference type="Pfam" id="PF00388">
    <property type="entry name" value="PI-PLC-X"/>
    <property type="match status" value="1"/>
</dbReference>
<evidence type="ECO:0000313" key="14">
    <source>
        <dbReference type="EMBL" id="CAB5360608.1"/>
    </source>
</evidence>
<dbReference type="PANTHER" id="PTHR10336:SF36">
    <property type="entry name" value="1-PHOSPHATIDYLINOSITOL 4,5-BISPHOSPHATE PHOSPHODIESTERASE BETA-4"/>
    <property type="match status" value="1"/>
</dbReference>
<keyword evidence="6" id="KW-0807">Transducer</keyword>
<protein>
    <recommendedName>
        <fullName evidence="8">1-phosphatidylinositol 4,5-bisphosphate phosphodiesterase 1</fullName>
        <ecNumber evidence="2">3.1.4.11</ecNumber>
    </recommendedName>
    <alternativeName>
        <fullName evidence="9">Phospholipase C-1</fullName>
    </alternativeName>
</protein>
<evidence type="ECO:0000256" key="4">
    <source>
        <dbReference type="ARBA" id="ARBA00022963"/>
    </source>
</evidence>
<dbReference type="CDD" id="cd13360">
    <property type="entry name" value="PH_PLC_fungal"/>
    <property type="match status" value="1"/>
</dbReference>
<dbReference type="PANTHER" id="PTHR10336">
    <property type="entry name" value="PHOSPHOINOSITIDE-SPECIFIC PHOSPHOLIPASE C FAMILY PROTEIN"/>
    <property type="match status" value="1"/>
</dbReference>
<keyword evidence="3" id="KW-0378">Hydrolase</keyword>
<evidence type="ECO:0000256" key="10">
    <source>
        <dbReference type="SAM" id="MobiDB-lite"/>
    </source>
</evidence>
<dbReference type="OrthoDB" id="269822at2759"/>
<keyword evidence="4" id="KW-0442">Lipid degradation</keyword>
<dbReference type="Proteomes" id="UP000684084">
    <property type="component" value="Unassembled WGS sequence"/>
</dbReference>
<evidence type="ECO:0000256" key="8">
    <source>
        <dbReference type="ARBA" id="ARBA00071913"/>
    </source>
</evidence>
<evidence type="ECO:0000256" key="9">
    <source>
        <dbReference type="ARBA" id="ARBA00077990"/>
    </source>
</evidence>
<dbReference type="InterPro" id="IPR002048">
    <property type="entry name" value="EF_hand_dom"/>
</dbReference>
<feature type="domain" description="PI-PLC Y-box" evidence="12">
    <location>
        <begin position="795"/>
        <end position="913"/>
    </location>
</feature>
<evidence type="ECO:0000256" key="6">
    <source>
        <dbReference type="ARBA" id="ARBA00023224"/>
    </source>
</evidence>
<keyword evidence="5" id="KW-0443">Lipid metabolism</keyword>
<evidence type="ECO:0000256" key="1">
    <source>
        <dbReference type="ARBA" id="ARBA00001195"/>
    </source>
</evidence>
<dbReference type="Pfam" id="PF13499">
    <property type="entry name" value="EF-hand_7"/>
    <property type="match status" value="1"/>
</dbReference>
<dbReference type="AlphaFoldDB" id="A0A915Z4Q6"/>
<dbReference type="GO" id="GO:0004435">
    <property type="term" value="F:phosphatidylinositol-4,5-bisphosphate phospholipase C activity"/>
    <property type="evidence" value="ECO:0007669"/>
    <property type="project" value="UniProtKB-EC"/>
</dbReference>
<dbReference type="PROSITE" id="PS50008">
    <property type="entry name" value="PIPLC_Y_DOMAIN"/>
    <property type="match status" value="1"/>
</dbReference>
<evidence type="ECO:0000259" key="12">
    <source>
        <dbReference type="PROSITE" id="PS50008"/>
    </source>
</evidence>
<dbReference type="CDD" id="cd16207">
    <property type="entry name" value="EFh_ScPlc1p_like"/>
    <property type="match status" value="1"/>
</dbReference>
<feature type="region of interest" description="Disordered" evidence="10">
    <location>
        <begin position="760"/>
        <end position="787"/>
    </location>
</feature>
<dbReference type="VEuPathDB" id="FungiDB:RhiirFUN_007561"/>
<name>A0A915Z4Q6_9GLOM</name>
<dbReference type="Pfam" id="PF00387">
    <property type="entry name" value="PI-PLC-Y"/>
    <property type="match status" value="1"/>
</dbReference>
<evidence type="ECO:0000256" key="5">
    <source>
        <dbReference type="ARBA" id="ARBA00023098"/>
    </source>
</evidence>
<comment type="catalytic activity">
    <reaction evidence="1">
        <text>a 1,2-diacyl-sn-glycero-3-phospho-(1D-myo-inositol-4,5-bisphosphate) + H2O = 1D-myo-inositol 1,4,5-trisphosphate + a 1,2-diacyl-sn-glycerol + H(+)</text>
        <dbReference type="Rhea" id="RHEA:33179"/>
        <dbReference type="ChEBI" id="CHEBI:15377"/>
        <dbReference type="ChEBI" id="CHEBI:15378"/>
        <dbReference type="ChEBI" id="CHEBI:17815"/>
        <dbReference type="ChEBI" id="CHEBI:58456"/>
        <dbReference type="ChEBI" id="CHEBI:203600"/>
        <dbReference type="EC" id="3.1.4.11"/>
    </reaction>
</comment>
<sequence length="1057" mass="120699">MFACAVLAVSVLRKKCSKKQKSNNKVINIKSDFPGGKQDLETPEISFKPEKDTLEHLHKMEQSNKSLVRDKSISQSVKLDAFENNFHHADARIDSNVSGSKEPSLRSNFSHTIGQNNRVDNEVVSNISQVTNLMKNKAKIINSETGDADDSFNLTYLSINNFNHFAKTADTSSSDMIQSKDTINSFVDSQHLTRSHSDIDFSMNTQPLISSASTLHHAYTFPLDKSSYRELDDRNSSIQNTTSDSNRKSVVISDEKVKNSSKVNTSLSTNINTTFNNNALQITSTKIITSIDNEPAKKEINKIKPHILSRSIPVSSSPVEFHSPDDILVDPCIARGTILYKVSAKKKQRRTFRIDVDQGRILWDSKKSGKVNIENIKELRIGEAIRNIRIHAKIGKEFEDRWFTIIYVEAGKYKSLHLLAETADLFNKWVDNLQRLYLHRKDMIGGLGHLRKRQSIWLKQHWKQANKDGDSKLVFDEVSRLCRQLNINMSRQSLKAKFGEADTQNNGWLDFTDFQRFVKIIKKRPELDNLFESLAKTKKDILTLQEFKDFLLIVQKCNLKEDYDNLYYKFCDKDLNEMSLEGFNSFLMSSDNSVFASDHAKLYQDMTHPLCHYFIDSSHNTYLLGHQLTGESSIEGYIRVLQRGCRCVEIDCWDGPDGPIVTHGHTWTSKILFQDAISAIRTYAFKASPYPLILSLEVHCSIEQQEHMAKILSEILGEHLVTKFFSDDESELPSPDSLMYKILLKGKNLPHGTAEDLFDSATDTESATDPESDVESKDNADKKHKKGKSKVAKALSDLVVYCSAVKFKGFDNSLNKGNSKFYHMSSFSERVATRLTKTDKQSFIQHNSRHLSRIYPSGYRIASSNYEPQHQWMVGSQLVALNWQTFDLGMQINQAMFSVNGRCGYVLKPENMRNFELTTTTNPLTQYTLEVEIISAQQLTGPKDLFKEIIDPYVEVELLMPGADVIKKKTKTVLDNGFNPIWNETLTFTIDFEYLELVFLRFTVWDEDVRLNEFIGYYCIPVASLQQGYRHIPLNDANGEQYLFTTLFVRLSLKPII</sequence>
<dbReference type="GO" id="GO:0051209">
    <property type="term" value="P:release of sequestered calcium ion into cytosol"/>
    <property type="evidence" value="ECO:0007669"/>
    <property type="project" value="TreeGrafter"/>
</dbReference>
<dbReference type="InterPro" id="IPR000909">
    <property type="entry name" value="PLipase_C_PInositol-sp_X_dom"/>
</dbReference>
<comment type="caution">
    <text evidence="14">The sequence shown here is derived from an EMBL/GenBank/DDBJ whole genome shotgun (WGS) entry which is preliminary data.</text>
</comment>
<proteinExistence type="predicted"/>
<dbReference type="FunFam" id="3.20.20.190:FF:000039">
    <property type="entry name" value="Phosphoinositide phospholipase C"/>
    <property type="match status" value="1"/>
</dbReference>
<dbReference type="InterPro" id="IPR001711">
    <property type="entry name" value="PLipase_C_Pinositol-sp_Y"/>
</dbReference>
<dbReference type="CDD" id="cd00275">
    <property type="entry name" value="C2_PLC_like"/>
    <property type="match status" value="1"/>
</dbReference>
<gene>
    <name evidence="14" type="ORF">CHRIB12_LOCUS8291</name>
</gene>
<dbReference type="InterPro" id="IPR037755">
    <property type="entry name" value="Plc1_PH"/>
</dbReference>
<accession>A0A915Z4Q6</accession>